<sequence length="133" mass="14767">MEEEMEDLAVDQSAQSFDVGRGLALMARSDEELFQAFCADLNEVGRISKEWFTRLVKSKSEEKARLEGMMVACRKKAKACGLLISLHQARQAAEGVKRGRCPGPREDPRTRRGEGQTEGEGRPIRRGDCPAKG</sequence>
<evidence type="ECO:0000256" key="1">
    <source>
        <dbReference type="SAM" id="MobiDB-lite"/>
    </source>
</evidence>
<accession>A0A484K813</accession>
<gene>
    <name evidence="2" type="ORF">CCAM_LOCUS3356</name>
</gene>
<name>A0A484K813_9ASTE</name>
<dbReference type="AlphaFoldDB" id="A0A484K813"/>
<protein>
    <submittedName>
        <fullName evidence="2">Uncharacterized protein</fullName>
    </submittedName>
</protein>
<keyword evidence="3" id="KW-1185">Reference proteome</keyword>
<organism evidence="2 3">
    <name type="scientific">Cuscuta campestris</name>
    <dbReference type="NCBI Taxonomy" id="132261"/>
    <lineage>
        <taxon>Eukaryota</taxon>
        <taxon>Viridiplantae</taxon>
        <taxon>Streptophyta</taxon>
        <taxon>Embryophyta</taxon>
        <taxon>Tracheophyta</taxon>
        <taxon>Spermatophyta</taxon>
        <taxon>Magnoliopsida</taxon>
        <taxon>eudicotyledons</taxon>
        <taxon>Gunneridae</taxon>
        <taxon>Pentapetalae</taxon>
        <taxon>asterids</taxon>
        <taxon>lamiids</taxon>
        <taxon>Solanales</taxon>
        <taxon>Convolvulaceae</taxon>
        <taxon>Cuscuteae</taxon>
        <taxon>Cuscuta</taxon>
        <taxon>Cuscuta subgen. Grammica</taxon>
        <taxon>Cuscuta sect. Cleistogrammica</taxon>
    </lineage>
</organism>
<reference evidence="2 3" key="1">
    <citation type="submission" date="2018-04" db="EMBL/GenBank/DDBJ databases">
        <authorList>
            <person name="Vogel A."/>
        </authorList>
    </citation>
    <scope>NUCLEOTIDE SEQUENCE [LARGE SCALE GENOMIC DNA]</scope>
</reference>
<feature type="compositionally biased region" description="Basic and acidic residues" evidence="1">
    <location>
        <begin position="103"/>
        <end position="133"/>
    </location>
</feature>
<evidence type="ECO:0000313" key="3">
    <source>
        <dbReference type="Proteomes" id="UP000595140"/>
    </source>
</evidence>
<dbReference type="Proteomes" id="UP000595140">
    <property type="component" value="Unassembled WGS sequence"/>
</dbReference>
<evidence type="ECO:0000313" key="2">
    <source>
        <dbReference type="EMBL" id="VFQ61580.1"/>
    </source>
</evidence>
<feature type="region of interest" description="Disordered" evidence="1">
    <location>
        <begin position="90"/>
        <end position="133"/>
    </location>
</feature>
<proteinExistence type="predicted"/>
<dbReference type="EMBL" id="OOIL02000182">
    <property type="protein sequence ID" value="VFQ61580.1"/>
    <property type="molecule type" value="Genomic_DNA"/>
</dbReference>